<name>A0AA37T280_9GAMM</name>
<sequence>MVGSIPRKITSTSSTSFDDTSSTRSDETNGTRNNGTSTQNRESARLALDRNLGTRVTDQDSADDAMPNNMEALNAPRNNGRGGRNFLGDLRNRIARMLQRWTARSPTPVRSNVEPEFEEVIQVEESLEDRESIPGAQDLIYSEGNRVHGRGGVHPFVELIRHYDTPTTEMLPESNQLLTRDLLDAAQIPEAQILEAQIPEAQIPEAQIPEAQIPEALALDSNSHESIALAEIVSDPTPISPEQRETENEDTSLERTTTTPELVNVDDDEEFMTNLPAAPTHPVDIQGQGEEEPLLEGE</sequence>
<comment type="caution">
    <text evidence="2">The sequence shown here is derived from an EMBL/GenBank/DDBJ whole genome shotgun (WGS) entry which is preliminary data.</text>
</comment>
<gene>
    <name evidence="2" type="ORF">GCM10007877_03980</name>
</gene>
<reference evidence="2 3" key="1">
    <citation type="journal article" date="2014" name="Int. J. Syst. Evol. Microbiol.">
        <title>Complete genome sequence of Corynebacterium casei LMG S-19264T (=DSM 44701T), isolated from a smear-ripened cheese.</title>
        <authorList>
            <consortium name="US DOE Joint Genome Institute (JGI-PGF)"/>
            <person name="Walter F."/>
            <person name="Albersmeier A."/>
            <person name="Kalinowski J."/>
            <person name="Ruckert C."/>
        </authorList>
    </citation>
    <scope>NUCLEOTIDE SEQUENCE [LARGE SCALE GENOMIC DNA]</scope>
    <source>
        <strain evidence="2 3">NBRC 110095</strain>
    </source>
</reference>
<protein>
    <submittedName>
        <fullName evidence="2">Uncharacterized protein</fullName>
    </submittedName>
</protein>
<feature type="compositionally biased region" description="Acidic residues" evidence="1">
    <location>
        <begin position="289"/>
        <end position="298"/>
    </location>
</feature>
<proteinExistence type="predicted"/>
<dbReference type="Proteomes" id="UP001156870">
    <property type="component" value="Unassembled WGS sequence"/>
</dbReference>
<dbReference type="AlphaFoldDB" id="A0AA37T280"/>
<feature type="compositionally biased region" description="Low complexity" evidence="1">
    <location>
        <begin position="10"/>
        <end position="23"/>
    </location>
</feature>
<dbReference type="RefSeq" id="WP_232593677.1">
    <property type="nucleotide sequence ID" value="NZ_BSPD01000017.1"/>
</dbReference>
<keyword evidence="3" id="KW-1185">Reference proteome</keyword>
<evidence type="ECO:0000256" key="1">
    <source>
        <dbReference type="SAM" id="MobiDB-lite"/>
    </source>
</evidence>
<organism evidence="2 3">
    <name type="scientific">Marinibactrum halimedae</name>
    <dbReference type="NCBI Taxonomy" id="1444977"/>
    <lineage>
        <taxon>Bacteria</taxon>
        <taxon>Pseudomonadati</taxon>
        <taxon>Pseudomonadota</taxon>
        <taxon>Gammaproteobacteria</taxon>
        <taxon>Cellvibrionales</taxon>
        <taxon>Cellvibrionaceae</taxon>
        <taxon>Marinibactrum</taxon>
    </lineage>
</organism>
<evidence type="ECO:0000313" key="2">
    <source>
        <dbReference type="EMBL" id="GLS24684.1"/>
    </source>
</evidence>
<evidence type="ECO:0000313" key="3">
    <source>
        <dbReference type="Proteomes" id="UP001156870"/>
    </source>
</evidence>
<dbReference type="EMBL" id="BSPD01000017">
    <property type="protein sequence ID" value="GLS24684.1"/>
    <property type="molecule type" value="Genomic_DNA"/>
</dbReference>
<feature type="region of interest" description="Disordered" evidence="1">
    <location>
        <begin position="232"/>
        <end position="298"/>
    </location>
</feature>
<feature type="compositionally biased region" description="Polar residues" evidence="1">
    <location>
        <begin position="30"/>
        <end position="41"/>
    </location>
</feature>
<feature type="region of interest" description="Disordered" evidence="1">
    <location>
        <begin position="1"/>
        <end position="84"/>
    </location>
</feature>
<accession>A0AA37T280</accession>